<gene>
    <name evidence="3" type="ORF">HJ01_03564</name>
</gene>
<dbReference type="InterPro" id="IPR000086">
    <property type="entry name" value="NUDIX_hydrolase_dom"/>
</dbReference>
<feature type="domain" description="Nudix hydrolase" evidence="2">
    <location>
        <begin position="2"/>
        <end position="133"/>
    </location>
</feature>
<dbReference type="SUPFAM" id="SSF55811">
    <property type="entry name" value="Nudix"/>
    <property type="match status" value="1"/>
</dbReference>
<evidence type="ECO:0000259" key="2">
    <source>
        <dbReference type="PROSITE" id="PS51462"/>
    </source>
</evidence>
<dbReference type="Proteomes" id="UP000005566">
    <property type="component" value="Unassembled WGS sequence"/>
</dbReference>
<keyword evidence="1" id="KW-0378">Hydrolase</keyword>
<dbReference type="FunFam" id="3.90.79.10:FF:000060">
    <property type="entry name" value="Nudix hydrolase 1"/>
    <property type="match status" value="1"/>
</dbReference>
<dbReference type="InterPro" id="IPR015797">
    <property type="entry name" value="NUDIX_hydrolase-like_dom_sf"/>
</dbReference>
<name>H7FWM0_FLAFP</name>
<reference evidence="3 4" key="1">
    <citation type="journal article" date="2014" name="Acta Crystallogr. D">
        <title>Structure-based characterization and antifreeze properties of a hyperactive ice-binding protein from the Antarctic bacterium Flavobacterium frigoris PS1.</title>
        <authorList>
            <person name="Do H."/>
            <person name="Kim S.J."/>
            <person name="Kim H.J."/>
            <person name="Lee J.H."/>
        </authorList>
    </citation>
    <scope>NUCLEOTIDE SEQUENCE [LARGE SCALE GENOMIC DNA]</scope>
    <source>
        <strain evidence="3 4">PS1</strain>
    </source>
</reference>
<dbReference type="CDD" id="cd04678">
    <property type="entry name" value="NUDIX_MTH2_Nudt15"/>
    <property type="match status" value="1"/>
</dbReference>
<dbReference type="PATRIC" id="fig|1086011.3.peg.3489"/>
<dbReference type="PROSITE" id="PS51462">
    <property type="entry name" value="NUDIX"/>
    <property type="match status" value="1"/>
</dbReference>
<dbReference type="PRINTS" id="PR00502">
    <property type="entry name" value="NUDIXFAMILY"/>
</dbReference>
<evidence type="ECO:0000256" key="1">
    <source>
        <dbReference type="ARBA" id="ARBA00022801"/>
    </source>
</evidence>
<organism evidence="3 4">
    <name type="scientific">Flavobacterium frigoris (strain PS1)</name>
    <dbReference type="NCBI Taxonomy" id="1086011"/>
    <lineage>
        <taxon>Bacteria</taxon>
        <taxon>Pseudomonadati</taxon>
        <taxon>Bacteroidota</taxon>
        <taxon>Flavobacteriia</taxon>
        <taxon>Flavobacteriales</taxon>
        <taxon>Flavobacteriaceae</taxon>
        <taxon>Flavobacterium</taxon>
    </lineage>
</organism>
<dbReference type="eggNOG" id="COG1051">
    <property type="taxonomic scope" value="Bacteria"/>
</dbReference>
<dbReference type="STRING" id="1086011.HJ01_03564"/>
<sequence>MENRPKVGIGVIVIKDNKILLGKRKNAHGEGSWCYPGGHLEFGESWEECSRREVREEVGIEIKNLRFGTITNDIFENEHKHYITITMISDFDSGEVKLMEPDKCTQWEWFEWDNLPSPLFLATINQLKKGFNPFNGKV</sequence>
<protein>
    <recommendedName>
        <fullName evidence="2">Nudix hydrolase domain-containing protein</fullName>
    </recommendedName>
</protein>
<dbReference type="GO" id="GO:0035539">
    <property type="term" value="F:8-oxo-7,8-dihydrodeoxyguanosine triphosphate pyrophosphatase activity"/>
    <property type="evidence" value="ECO:0007669"/>
    <property type="project" value="TreeGrafter"/>
</dbReference>
<dbReference type="AlphaFoldDB" id="H7FWM0"/>
<proteinExistence type="predicted"/>
<dbReference type="InterPro" id="IPR020476">
    <property type="entry name" value="Nudix_hydrolase"/>
</dbReference>
<dbReference type="OrthoDB" id="9810648at2"/>
<evidence type="ECO:0000313" key="3">
    <source>
        <dbReference type="EMBL" id="EIA07099.1"/>
    </source>
</evidence>
<dbReference type="GO" id="GO:0006203">
    <property type="term" value="P:dGTP catabolic process"/>
    <property type="evidence" value="ECO:0007669"/>
    <property type="project" value="TreeGrafter"/>
</dbReference>
<dbReference type="GO" id="GO:0005829">
    <property type="term" value="C:cytosol"/>
    <property type="evidence" value="ECO:0007669"/>
    <property type="project" value="TreeGrafter"/>
</dbReference>
<dbReference type="Gene3D" id="3.90.79.10">
    <property type="entry name" value="Nucleoside Triphosphate Pyrophosphohydrolase"/>
    <property type="match status" value="1"/>
</dbReference>
<dbReference type="PANTHER" id="PTHR16099:SF5">
    <property type="entry name" value="NUCLEOTIDE TRIPHOSPHATE DIPHOSPHATASE NUDT15"/>
    <property type="match status" value="1"/>
</dbReference>
<keyword evidence="4" id="KW-1185">Reference proteome</keyword>
<dbReference type="PANTHER" id="PTHR16099">
    <property type="entry name" value="8-OXO-DGTP DIPHOSPHATES NUDT15"/>
    <property type="match status" value="1"/>
</dbReference>
<evidence type="ECO:0000313" key="4">
    <source>
        <dbReference type="Proteomes" id="UP000005566"/>
    </source>
</evidence>
<dbReference type="EMBL" id="AHKF01000048">
    <property type="protein sequence ID" value="EIA07099.1"/>
    <property type="molecule type" value="Genomic_DNA"/>
</dbReference>
<dbReference type="RefSeq" id="WP_007139745.1">
    <property type="nucleotide sequence ID" value="NZ_AHKF01000048.1"/>
</dbReference>
<dbReference type="Pfam" id="PF00293">
    <property type="entry name" value="NUDIX"/>
    <property type="match status" value="1"/>
</dbReference>
<comment type="caution">
    <text evidence="3">The sequence shown here is derived from an EMBL/GenBank/DDBJ whole genome shotgun (WGS) entry which is preliminary data.</text>
</comment>
<accession>H7FWM0</accession>